<name>A0A6C0F1C6_9ZZZZ</name>
<dbReference type="EMBL" id="MN739010">
    <property type="protein sequence ID" value="QHT34842.1"/>
    <property type="molecule type" value="Genomic_DNA"/>
</dbReference>
<proteinExistence type="predicted"/>
<sequence>MGEVLSVQMPQGIKQIIKRVRPAEWVFPTPPVKRFKAFHEDGAKAPKLDKITE</sequence>
<reference evidence="1" key="1">
    <citation type="journal article" date="2020" name="Nature">
        <title>Giant virus diversity and host interactions through global metagenomics.</title>
        <authorList>
            <person name="Schulz F."/>
            <person name="Roux S."/>
            <person name="Paez-Espino D."/>
            <person name="Jungbluth S."/>
            <person name="Walsh D.A."/>
            <person name="Denef V.J."/>
            <person name="McMahon K.D."/>
            <person name="Konstantinidis K.T."/>
            <person name="Eloe-Fadrosh E.A."/>
            <person name="Kyrpides N.C."/>
            <person name="Woyke T."/>
        </authorList>
    </citation>
    <scope>NUCLEOTIDE SEQUENCE</scope>
    <source>
        <strain evidence="1">GVMAG-M-3300009164-40</strain>
    </source>
</reference>
<protein>
    <submittedName>
        <fullName evidence="1">Uncharacterized protein</fullName>
    </submittedName>
</protein>
<dbReference type="AlphaFoldDB" id="A0A6C0F1C6"/>
<accession>A0A6C0F1C6</accession>
<organism evidence="1">
    <name type="scientific">viral metagenome</name>
    <dbReference type="NCBI Taxonomy" id="1070528"/>
    <lineage>
        <taxon>unclassified sequences</taxon>
        <taxon>metagenomes</taxon>
        <taxon>organismal metagenomes</taxon>
    </lineage>
</organism>
<evidence type="ECO:0000313" key="1">
    <source>
        <dbReference type="EMBL" id="QHT34842.1"/>
    </source>
</evidence>